<keyword evidence="3" id="KW-1185">Reference proteome</keyword>
<protein>
    <submittedName>
        <fullName evidence="2">Uncharacterized protein</fullName>
    </submittedName>
</protein>
<dbReference type="AlphaFoldDB" id="A0A6A4H2J5"/>
<feature type="compositionally biased region" description="Basic residues" evidence="1">
    <location>
        <begin position="75"/>
        <end position="84"/>
    </location>
</feature>
<dbReference type="EMBL" id="ML769618">
    <property type="protein sequence ID" value="KAE9391594.1"/>
    <property type="molecule type" value="Genomic_DNA"/>
</dbReference>
<name>A0A6A4H2J5_9AGAR</name>
<proteinExistence type="predicted"/>
<feature type="compositionally biased region" description="Basic and acidic residues" evidence="1">
    <location>
        <begin position="85"/>
        <end position="95"/>
    </location>
</feature>
<evidence type="ECO:0000313" key="3">
    <source>
        <dbReference type="Proteomes" id="UP000799118"/>
    </source>
</evidence>
<feature type="region of interest" description="Disordered" evidence="1">
    <location>
        <begin position="69"/>
        <end position="95"/>
    </location>
</feature>
<sequence>MISMTLLNIKLSLLLRKDFDNLYFVDVTPILSKSHYLLNLDSKLSSEHLTSRSEGASVLRRYADTSHTSYDHGAASRRKARYGRQRNDAETIRTSNDKDDLEEALATEAVAQHLAHLLLSFLRTLAEPETTHRVDLCLPLPVSH</sequence>
<dbReference type="Proteomes" id="UP000799118">
    <property type="component" value="Unassembled WGS sequence"/>
</dbReference>
<evidence type="ECO:0000256" key="1">
    <source>
        <dbReference type="SAM" id="MobiDB-lite"/>
    </source>
</evidence>
<accession>A0A6A4H2J5</accession>
<reference evidence="2" key="1">
    <citation type="journal article" date="2019" name="Environ. Microbiol.">
        <title>Fungal ecological strategies reflected in gene transcription - a case study of two litter decomposers.</title>
        <authorList>
            <person name="Barbi F."/>
            <person name="Kohler A."/>
            <person name="Barry K."/>
            <person name="Baskaran P."/>
            <person name="Daum C."/>
            <person name="Fauchery L."/>
            <person name="Ihrmark K."/>
            <person name="Kuo A."/>
            <person name="LaButti K."/>
            <person name="Lipzen A."/>
            <person name="Morin E."/>
            <person name="Grigoriev I.V."/>
            <person name="Henrissat B."/>
            <person name="Lindahl B."/>
            <person name="Martin F."/>
        </authorList>
    </citation>
    <scope>NUCLEOTIDE SEQUENCE</scope>
    <source>
        <strain evidence="2">JB14</strain>
    </source>
</reference>
<organism evidence="2 3">
    <name type="scientific">Gymnopus androsaceus JB14</name>
    <dbReference type="NCBI Taxonomy" id="1447944"/>
    <lineage>
        <taxon>Eukaryota</taxon>
        <taxon>Fungi</taxon>
        <taxon>Dikarya</taxon>
        <taxon>Basidiomycota</taxon>
        <taxon>Agaricomycotina</taxon>
        <taxon>Agaricomycetes</taxon>
        <taxon>Agaricomycetidae</taxon>
        <taxon>Agaricales</taxon>
        <taxon>Marasmiineae</taxon>
        <taxon>Omphalotaceae</taxon>
        <taxon>Gymnopus</taxon>
    </lineage>
</organism>
<evidence type="ECO:0000313" key="2">
    <source>
        <dbReference type="EMBL" id="KAE9391594.1"/>
    </source>
</evidence>
<gene>
    <name evidence="2" type="ORF">BT96DRAFT_1023985</name>
</gene>